<dbReference type="InterPro" id="IPR050621">
    <property type="entry name" value="Tudor_domain_containing"/>
</dbReference>
<evidence type="ECO:0000256" key="6">
    <source>
        <dbReference type="ARBA" id="ARBA00022884"/>
    </source>
</evidence>
<keyword evidence="6" id="KW-0694">RNA-binding</keyword>
<comment type="subcellular location">
    <subcellularLocation>
        <location evidence="1">Cytoplasm</location>
    </subcellularLocation>
</comment>
<feature type="compositionally biased region" description="Basic and acidic residues" evidence="7">
    <location>
        <begin position="146"/>
        <end position="161"/>
    </location>
</feature>
<dbReference type="Bgee" id="ENSELUG00000009732">
    <property type="expression patterns" value="Expressed in camera-type eye and 11 other cell types or tissues"/>
</dbReference>
<dbReference type="InterPro" id="IPR037978">
    <property type="entry name" value="TDRD7_LOTUS_3"/>
</dbReference>
<name>A0A6Q2XEN9_ESOLU</name>
<keyword evidence="2" id="KW-0963">Cytoplasm</keyword>
<keyword evidence="3" id="KW-0677">Repeat</keyword>
<dbReference type="Pfam" id="PF12872">
    <property type="entry name" value="OST-HTH"/>
    <property type="match status" value="2"/>
</dbReference>
<evidence type="ECO:0000256" key="1">
    <source>
        <dbReference type="ARBA" id="ARBA00004496"/>
    </source>
</evidence>
<dbReference type="GO" id="GO:0005737">
    <property type="term" value="C:cytoplasm"/>
    <property type="evidence" value="ECO:0007669"/>
    <property type="project" value="UniProtKB-SubCell"/>
</dbReference>
<dbReference type="PANTHER" id="PTHR22948">
    <property type="entry name" value="TUDOR DOMAIN CONTAINING PROTEIN"/>
    <property type="match status" value="1"/>
</dbReference>
<dbReference type="InterPro" id="IPR035437">
    <property type="entry name" value="SNase_OB-fold_sf"/>
</dbReference>
<reference evidence="10" key="3">
    <citation type="submission" date="2025-08" db="UniProtKB">
        <authorList>
            <consortium name="Ensembl"/>
        </authorList>
    </citation>
    <scope>IDENTIFICATION</scope>
</reference>
<accession>A0A6Q2XEN9</accession>
<dbReference type="GeneTree" id="ENSGT00890000139482"/>
<feature type="domain" description="HTH OST-type" evidence="9">
    <location>
        <begin position="3"/>
        <end position="78"/>
    </location>
</feature>
<dbReference type="CDD" id="cd09974">
    <property type="entry name" value="LOTUS_3_TDRD7"/>
    <property type="match status" value="1"/>
</dbReference>
<proteinExistence type="predicted"/>
<dbReference type="FunFam" id="2.30.30.140:FF:000045">
    <property type="entry name" value="tudor domain-containing protein 7 isoform X1"/>
    <property type="match status" value="1"/>
</dbReference>
<reference evidence="10" key="4">
    <citation type="submission" date="2025-09" db="UniProtKB">
        <authorList>
            <consortium name="Ensembl"/>
        </authorList>
    </citation>
    <scope>IDENTIFICATION</scope>
</reference>
<evidence type="ECO:0000256" key="7">
    <source>
        <dbReference type="SAM" id="MobiDB-lite"/>
    </source>
</evidence>
<protein>
    <recommendedName>
        <fullName evidence="12">Tudor domain-containing protein 7B-like</fullName>
    </recommendedName>
</protein>
<evidence type="ECO:0000259" key="8">
    <source>
        <dbReference type="PROSITE" id="PS50304"/>
    </source>
</evidence>
<dbReference type="Proteomes" id="UP000265140">
    <property type="component" value="Chromosome 24"/>
</dbReference>
<feature type="domain" description="HTH OST-type" evidence="9">
    <location>
        <begin position="346"/>
        <end position="416"/>
    </location>
</feature>
<evidence type="ECO:0000256" key="4">
    <source>
        <dbReference type="ARBA" id="ARBA00022782"/>
    </source>
</evidence>
<reference evidence="10" key="2">
    <citation type="submission" date="2020-02" db="EMBL/GenBank/DDBJ databases">
        <title>Esox lucius (northern pike) genome, fEsoLuc1, primary haplotype.</title>
        <authorList>
            <person name="Myers G."/>
            <person name="Karagic N."/>
            <person name="Meyer A."/>
            <person name="Pippel M."/>
            <person name="Reichard M."/>
            <person name="Winkler S."/>
            <person name="Tracey A."/>
            <person name="Sims Y."/>
            <person name="Howe K."/>
            <person name="Rhie A."/>
            <person name="Formenti G."/>
            <person name="Durbin R."/>
            <person name="Fedrigo O."/>
            <person name="Jarvis E.D."/>
        </authorList>
    </citation>
    <scope>NUCLEOTIDE SEQUENCE [LARGE SCALE GENOMIC DNA]</scope>
</reference>
<feature type="compositionally biased region" description="Low complexity" evidence="7">
    <location>
        <begin position="165"/>
        <end position="184"/>
    </location>
</feature>
<dbReference type="InterPro" id="IPR041966">
    <property type="entry name" value="LOTUS-like"/>
</dbReference>
<evidence type="ECO:0008006" key="12">
    <source>
        <dbReference type="Google" id="ProtNLM"/>
    </source>
</evidence>
<feature type="compositionally biased region" description="Pro residues" evidence="7">
    <location>
        <begin position="329"/>
        <end position="342"/>
    </location>
</feature>
<feature type="domain" description="HTH OST-type" evidence="9">
    <location>
        <begin position="205"/>
        <end position="271"/>
    </location>
</feature>
<dbReference type="PROSITE" id="PS51644">
    <property type="entry name" value="HTH_OST"/>
    <property type="match status" value="3"/>
</dbReference>
<feature type="compositionally biased region" description="Low complexity" evidence="7">
    <location>
        <begin position="299"/>
        <end position="314"/>
    </location>
</feature>
<feature type="domain" description="Tudor" evidence="8">
    <location>
        <begin position="507"/>
        <end position="565"/>
    </location>
</feature>
<dbReference type="GO" id="GO:0003723">
    <property type="term" value="F:RNA binding"/>
    <property type="evidence" value="ECO:0007669"/>
    <property type="project" value="UniProtKB-KW"/>
</dbReference>
<dbReference type="CDD" id="cd20429">
    <property type="entry name" value="Tudor_TDRD7_rpt3"/>
    <property type="match status" value="1"/>
</dbReference>
<dbReference type="GO" id="GO:0030154">
    <property type="term" value="P:cell differentiation"/>
    <property type="evidence" value="ECO:0007669"/>
    <property type="project" value="UniProtKB-KW"/>
</dbReference>
<dbReference type="GO" id="GO:0007283">
    <property type="term" value="P:spermatogenesis"/>
    <property type="evidence" value="ECO:0007669"/>
    <property type="project" value="UniProtKB-KW"/>
</dbReference>
<dbReference type="PROSITE" id="PS50304">
    <property type="entry name" value="TUDOR"/>
    <property type="match status" value="1"/>
</dbReference>
<evidence type="ECO:0000313" key="10">
    <source>
        <dbReference type="Ensembl" id="ENSELUP00000051993.2"/>
    </source>
</evidence>
<keyword evidence="5" id="KW-0744">Spermatogenesis</keyword>
<evidence type="ECO:0000259" key="9">
    <source>
        <dbReference type="PROSITE" id="PS51644"/>
    </source>
</evidence>
<dbReference type="InterPro" id="IPR025605">
    <property type="entry name" value="OST-HTH/LOTUS_dom"/>
</dbReference>
<feature type="region of interest" description="Disordered" evidence="7">
    <location>
        <begin position="110"/>
        <end position="205"/>
    </location>
</feature>
<sequence>MADVELVKKMLREVLTGNMSGPGVTLSRLQSEYKNLTGEQIPHKQMGHENLDTLLHSMPSVVRIERTRSGEVVCFASRSGETAHVAKLVARQRTSRKTGRPQMVNCQMRVKPAAPLVLNAKPRTSLRQPDHRGRGGGRGGGGRSVGQHDFRQGRDMRDTQSEGKTNQSSNQNKPTNQNNPTPRKSSPKPHHSPKDYNPSVGGNYNTQQVQGRLREVLNKYSNGFWVSKLPQLYRELYKQDLPSEALKDLENWTHICTVCIHSSWFSLYAVMYLNNLVEKPCSSNPNELLLYPTKEQIQTTTTPPVPTRVLSPTSAPFTPSAGTATSPLPLTPPSSSPSPPASPSSLSPDLKQKLGELLVKYSNGLWAHALPKLYLDTYKVKLPEHVLDNLSLLSDFCTVDYPMPDNPKRAILYKRSTEDENCNRRESAEERRAREEVGRRLSTQAVPPLLIPREEYPSVLVVEATNTNGVILRYIGEGYSQAQETLEDQMREFYCGQNNSSCTPLTSPTSGQLAAVRAEEEEEILRAQVTEVTADKVKVYYVDHGFSEVISKAKLFELHERFYKLPFQATKCKLAGLEPFCQEPAVLKRFESMASGKILLAEILERAQTPLVVLYDTSQDDDVNINAACVKALQDKTLASPLQVNSAYMNVAVRSVCSDGTIYCQLPSRGLAKLTEILEKTEAYFHSQVTSEFLVSRPFCGKSCLARYKGKWSRVEITNLHGSRVLDILFIDLGVQASVEVFELREVPPPFLRDLIKIPPQAVKCCLADLAVSGVGSWTPDAVQWLRDAVLNSTDCSMKVPTFTHPNPHNRFIISFEGSSGRLLKLTHFLCHNMDIYVSVACHPGHFVLQPWRDMYKLVVLMGEMILYYNKTEEKPLKVEKNQIYAAKVENNWHRVLVKGVLTNSLVSVYELDYGKHELVSGTQLRPLIQEFRQLPFQGITAQLAGVKQRQWSEEASIVFRNHVEKKPLVAQLEAVQEAHHPWDRKLTVFLVDTSQEERDIWVHDIMAEFADELT</sequence>
<reference evidence="11" key="1">
    <citation type="journal article" date="2014" name="PLoS ONE">
        <title>The genome and linkage map of the northern pike (Esox lucius): conserved synteny revealed between the salmonid sister group and the Neoteleostei.</title>
        <authorList>
            <person name="Rondeau E.B."/>
            <person name="Minkley D.R."/>
            <person name="Leong J.S."/>
            <person name="Messmer A.M."/>
            <person name="Jantzen J.R."/>
            <person name="von Schalburg K.R."/>
            <person name="Lemon C."/>
            <person name="Bird N.H."/>
            <person name="Koop B.F."/>
        </authorList>
    </citation>
    <scope>NUCLEOTIDE SEQUENCE</scope>
</reference>
<dbReference type="InterPro" id="IPR047449">
    <property type="entry name" value="Tudor_TDRD7_rpt3"/>
</dbReference>
<dbReference type="InterPro" id="IPR002999">
    <property type="entry name" value="Tudor"/>
</dbReference>
<organism evidence="10 11">
    <name type="scientific">Esox lucius</name>
    <name type="common">Northern pike</name>
    <dbReference type="NCBI Taxonomy" id="8010"/>
    <lineage>
        <taxon>Eukaryota</taxon>
        <taxon>Metazoa</taxon>
        <taxon>Chordata</taxon>
        <taxon>Craniata</taxon>
        <taxon>Vertebrata</taxon>
        <taxon>Euteleostomi</taxon>
        <taxon>Actinopterygii</taxon>
        <taxon>Neopterygii</taxon>
        <taxon>Teleostei</taxon>
        <taxon>Protacanthopterygii</taxon>
        <taxon>Esociformes</taxon>
        <taxon>Esocidae</taxon>
        <taxon>Esox</taxon>
    </lineage>
</organism>
<dbReference type="AlphaFoldDB" id="A0A6Q2XEN9"/>
<dbReference type="SMART" id="SM00333">
    <property type="entry name" value="TUDOR"/>
    <property type="match status" value="3"/>
</dbReference>
<dbReference type="Ensembl" id="ENSELUT00000062704.2">
    <property type="protein sequence ID" value="ENSELUP00000051993.2"/>
    <property type="gene ID" value="ENSELUG00000009732.3"/>
</dbReference>
<evidence type="ECO:0000256" key="2">
    <source>
        <dbReference type="ARBA" id="ARBA00022490"/>
    </source>
</evidence>
<dbReference type="Gene3D" id="2.30.30.140">
    <property type="match status" value="3"/>
</dbReference>
<evidence type="ECO:0000256" key="3">
    <source>
        <dbReference type="ARBA" id="ARBA00022737"/>
    </source>
</evidence>
<keyword evidence="4" id="KW-0221">Differentiation</keyword>
<dbReference type="Pfam" id="PF00567">
    <property type="entry name" value="TUDOR"/>
    <property type="match status" value="3"/>
</dbReference>
<dbReference type="FunFam" id="2.30.30.140:FF:000065">
    <property type="entry name" value="tudor domain-containing protein 7"/>
    <property type="match status" value="1"/>
</dbReference>
<dbReference type="SUPFAM" id="SSF63748">
    <property type="entry name" value="Tudor/PWWP/MBT"/>
    <property type="match status" value="3"/>
</dbReference>
<dbReference type="PANTHER" id="PTHR22948:SF14">
    <property type="entry name" value="TUDOR DOMAIN-CONTAINING PROTEIN 7"/>
    <property type="match status" value="1"/>
</dbReference>
<keyword evidence="11" id="KW-1185">Reference proteome</keyword>
<dbReference type="Gene3D" id="3.30.420.610">
    <property type="entry name" value="LOTUS domain-like"/>
    <property type="match status" value="3"/>
</dbReference>
<evidence type="ECO:0000256" key="5">
    <source>
        <dbReference type="ARBA" id="ARBA00022871"/>
    </source>
</evidence>
<evidence type="ECO:0000313" key="11">
    <source>
        <dbReference type="Proteomes" id="UP000265140"/>
    </source>
</evidence>
<dbReference type="Gene3D" id="2.40.50.90">
    <property type="match status" value="3"/>
</dbReference>
<feature type="region of interest" description="Disordered" evidence="7">
    <location>
        <begin position="299"/>
        <end position="349"/>
    </location>
</feature>